<dbReference type="HAMAP" id="MF_01989">
    <property type="entry name" value="Cyc_amidohydrol"/>
    <property type="match status" value="1"/>
</dbReference>
<evidence type="ECO:0000313" key="3">
    <source>
        <dbReference type="EMBL" id="CAK0840233.1"/>
    </source>
</evidence>
<dbReference type="EMBL" id="CAUYUJ010014361">
    <property type="protein sequence ID" value="CAK0840233.1"/>
    <property type="molecule type" value="Genomic_DNA"/>
</dbReference>
<protein>
    <recommendedName>
        <fullName evidence="5">Cyanuric acid amidohydrolase</fullName>
    </recommendedName>
</protein>
<dbReference type="InterPro" id="IPR043007">
    <property type="entry name" value="AtzD/Barbiturase_RUC"/>
</dbReference>
<evidence type="ECO:0008006" key="5">
    <source>
        <dbReference type="Google" id="ProtNLM"/>
    </source>
</evidence>
<name>A0ABN9T5A6_9DINO</name>
<dbReference type="InterPro" id="IPR043008">
    <property type="entry name" value="AtzD/Barbiturase_RUA"/>
</dbReference>
<gene>
    <name evidence="3" type="ORF">PCOR1329_LOCUS35721</name>
</gene>
<proteinExistence type="inferred from homology"/>
<keyword evidence="4" id="KW-1185">Reference proteome</keyword>
<dbReference type="Proteomes" id="UP001189429">
    <property type="component" value="Unassembled WGS sequence"/>
</dbReference>
<evidence type="ECO:0000256" key="2">
    <source>
        <dbReference type="ARBA" id="ARBA00022801"/>
    </source>
</evidence>
<keyword evidence="2" id="KW-0378">Hydrolase</keyword>
<comment type="caution">
    <text evidence="3">The sequence shown here is derived from an EMBL/GenBank/DDBJ whole genome shotgun (WGS) entry which is preliminary data.</text>
</comment>
<evidence type="ECO:0000256" key="1">
    <source>
        <dbReference type="ARBA" id="ARBA00010947"/>
    </source>
</evidence>
<dbReference type="InterPro" id="IPR043006">
    <property type="entry name" value="AtzD/Barbiturase_RUB"/>
</dbReference>
<dbReference type="Gene3D" id="3.30.1330.160">
    <property type="entry name" value="Cyanuric acid hydrolase/Barbituras, RU C"/>
    <property type="match status" value="1"/>
</dbReference>
<comment type="similarity">
    <text evidence="1">Belongs to the cyclic amide hydrolase (CyAH) family.</text>
</comment>
<accession>A0ABN9T5A6</accession>
<dbReference type="Gene3D" id="3.30.1330.170">
    <property type="entry name" value="Cyanuric acid hydrolase/Barbiturase, RU A"/>
    <property type="match status" value="1"/>
</dbReference>
<dbReference type="InterPro" id="IPR014086">
    <property type="entry name" value="AtzD/Barbiturase"/>
</dbReference>
<dbReference type="Gene3D" id="3.30.1330.180">
    <property type="entry name" value="Cyanuric acid hydrolase/Barbiturase, RU B"/>
    <property type="match status" value="1"/>
</dbReference>
<feature type="non-terminal residue" evidence="3">
    <location>
        <position position="1"/>
    </location>
</feature>
<dbReference type="NCBIfam" id="TIGR02714">
    <property type="entry name" value="amido_AtzD_TrzD"/>
    <property type="match status" value="1"/>
</dbReference>
<reference evidence="3" key="1">
    <citation type="submission" date="2023-10" db="EMBL/GenBank/DDBJ databases">
        <authorList>
            <person name="Chen Y."/>
            <person name="Shah S."/>
            <person name="Dougan E. K."/>
            <person name="Thang M."/>
            <person name="Chan C."/>
        </authorList>
    </citation>
    <scope>NUCLEOTIDE SEQUENCE [LARGE SCALE GENOMIC DNA]</scope>
</reference>
<dbReference type="Pfam" id="PF09663">
    <property type="entry name" value="Amido_AtzD_TrzD"/>
    <property type="match status" value="1"/>
</dbReference>
<sequence length="405" mass="41661">FRLRALHPLHPPVPCPQALSRCFCGQPPDALRAGPERGAARAPIWWLRPALPAHPGDMASLKAWLAAHPSRRPRCVLGKTEGNGCVNDFTRAYASSAVEAALGERRGDASVIMSGGTEGVLTPHLLVFADGADGGGTAAALATGEGRLSLGVARTREFAPHEIGRRAQAEATRDAVVEACRDAQLQPADLCFAQVKCPLLTPERVAAAAPMACVTEDGYRSMALSRGVSALGVALATGELLAGSLGAALDALCTPTDEYRSRVASASAGIELMHSEVFVLGNAAGSRSRLRAAHCEMADALDGPAVLRMLATAGLETSGGQLTPMAQARVRAVLAKADPAARVRGHRTTMCADSDIHATRHSRAAVGGLLGGVFGSGRLYVSGGAEHQGPAGGGPVCVIYEVVAA</sequence>
<evidence type="ECO:0000313" key="4">
    <source>
        <dbReference type="Proteomes" id="UP001189429"/>
    </source>
</evidence>
<organism evidence="3 4">
    <name type="scientific">Prorocentrum cordatum</name>
    <dbReference type="NCBI Taxonomy" id="2364126"/>
    <lineage>
        <taxon>Eukaryota</taxon>
        <taxon>Sar</taxon>
        <taxon>Alveolata</taxon>
        <taxon>Dinophyceae</taxon>
        <taxon>Prorocentrales</taxon>
        <taxon>Prorocentraceae</taxon>
        <taxon>Prorocentrum</taxon>
    </lineage>
</organism>